<organism evidence="2">
    <name type="scientific">Oscillatoriales cyanobacterium SpSt-418</name>
    <dbReference type="NCBI Taxonomy" id="2282169"/>
    <lineage>
        <taxon>Bacteria</taxon>
        <taxon>Bacillati</taxon>
        <taxon>Cyanobacteriota</taxon>
        <taxon>Cyanophyceae</taxon>
        <taxon>Oscillatoriophycideae</taxon>
        <taxon>Oscillatoriales</taxon>
    </lineage>
</organism>
<dbReference type="Gene3D" id="2.160.20.10">
    <property type="entry name" value="Single-stranded right-handed beta-helix, Pectin lyase-like"/>
    <property type="match status" value="3"/>
</dbReference>
<feature type="compositionally biased region" description="Polar residues" evidence="1">
    <location>
        <begin position="904"/>
        <end position="916"/>
    </location>
</feature>
<feature type="compositionally biased region" description="Polar residues" evidence="1">
    <location>
        <begin position="1559"/>
        <end position="1575"/>
    </location>
</feature>
<dbReference type="InterPro" id="IPR011050">
    <property type="entry name" value="Pectin_lyase_fold/virulence"/>
</dbReference>
<sequence>MSGKQNLAFQGQVDTSAALGKVGTLLLDPTNITITDAAVIDPPAASDGVWSFADDPGNQEISPAAISTILDSTNLELQATDSITIASNVAVSSPNDFTLTAGNTITNQNSATITQAGGGAVTLQTGSIDAEGIFSVNPAGEITFIGGSIATSQPLNGDSGSIDLLSGDITLDGANISTRVSAPLNGIAGDINIEASNSFLAANTTIDTSHDSGIAGNITIQALGDSATPQLQVLNSLINSDSNSGDGDFSQVTLLAPNSSIQLEQAEISAINRVAAGLAADIFLNARDQLFINQSQISTNGSFGRIFFGYSDDSESSQSPLPQSILIDNSTITATNDIIDGDDVAGDIYMRASSNITLQNNSQISVETVGAEPGGDIQIETEIFNLESGTRVSASTTSTGEGGFVDIEANFLNMSGGAQILANTTSTGEGGFVDIEANFLNMSGGAQILANTTGSGDAGYIDIAPRDGNDLRINFSDGAQISTETSGTGAGGDLTITAPTSITISGSGKISADTVANAVGTSADSVGGSLTINTQDFTLADNAIISADTRGSGNAGTLLVNVTGDIEISQGAQVSSSVANGASGNGGLINLSAQNITLGEGGQVVANTAGSGIGGTINVEVSGSVTVNGNESGFFATTRDYIVGVTVTEIGDTGQLADGTAQDTTNLGIGQVLTQITGTLSDGNDVDVYRITLAGDQTFSATSDVSTAFDSQLFLFDGGGLGVYADDDSAGSLQAALPAGNALTPANAGTYYLAITRYNNDPSSASGTIFDSGVYLAEANGPGASLPLASWSGSANLEGGSYTINLTGITGAPEPQAGGTGGSINIEANSVLLDNGNISATTAGQGVAGNVTLTVNTLTMTGETEASARILTSTSGAGPAGNITIDATQSVSLSDRSSLRARSTGSGNAGNITVRTPQLSLNNGEITVSSEGSGAAGSLNIAAAQIELSNQSRLEASTATGTQGGNVSVVATNSVSLSGNSAIAAAATAGGNAGGLSIQTTQLNLNNSTASVSSTETGTAGSLSVQAQSVNLQNASTIEATTQAGFGGFIEFFGLNDLQLDNSTINASTASGESGYVFVDASNLVSLSNNSAINVEATNGGSAGYIEIQTNQFNLNNSRASVSSTGTGGAGFSFNPERAGSLSVRAQSVNLQNRSTIEAETQAGFGGYIEFVGLNDLQLDNSTINASTASGFSGYVFVDASNLVSLSNNSAIAVGATDGGSAGYLEIRTAQLGLDNSTASVSSTGTGDAGYILIDARSVILQNRSTIEATTEANTQTGLVGSVEFVGLNDLQLDNSTITASTQSGIAGDVTIGAANEVRLENDSEISVAARNGGTAGTLDITTQRFRVEDSQVSVSSRTGIAGNLNVSAGTIYLYQGQLTAFNGQGSGGNINLNADGLAIQLRAESLISAEAFGSANGSNITVQVPNGYIIAFPYENSDITADADAGSGGTVRVDALALFGIEFRPARTPLSDITANSQTGADGSVEVNTLGIDPTRGLVPLAADLSDPTNQVSQACSAQQQTDNRFVVTGRGGLPASPEDSLAGLQPQVELLTPVPGGTSQPASPQSNQKTQAETQIVEAQGWKRNADGSIALVAQTAEPVSKGQWQPGMECQSSTTKETAQTLP</sequence>
<feature type="region of interest" description="Disordered" evidence="1">
    <location>
        <begin position="1600"/>
        <end position="1626"/>
    </location>
</feature>
<dbReference type="EMBL" id="DSRU01000066">
    <property type="protein sequence ID" value="HFM97269.1"/>
    <property type="molecule type" value="Genomic_DNA"/>
</dbReference>
<reference evidence="2" key="1">
    <citation type="journal article" date="2020" name="mSystems">
        <title>Genome- and Community-Level Interaction Insights into Carbon Utilization and Element Cycling Functions of Hydrothermarchaeota in Hydrothermal Sediment.</title>
        <authorList>
            <person name="Zhou Z."/>
            <person name="Liu Y."/>
            <person name="Xu W."/>
            <person name="Pan J."/>
            <person name="Luo Z.H."/>
            <person name="Li M."/>
        </authorList>
    </citation>
    <scope>NUCLEOTIDE SEQUENCE [LARGE SCALE GENOMIC DNA]</scope>
    <source>
        <strain evidence="2">SpSt-418</strain>
    </source>
</reference>
<feature type="region of interest" description="Disordered" evidence="1">
    <location>
        <begin position="894"/>
        <end position="916"/>
    </location>
</feature>
<evidence type="ECO:0000313" key="2">
    <source>
        <dbReference type="EMBL" id="HFM97269.1"/>
    </source>
</evidence>
<evidence type="ECO:0000256" key="1">
    <source>
        <dbReference type="SAM" id="MobiDB-lite"/>
    </source>
</evidence>
<feature type="compositionally biased region" description="Low complexity" evidence="1">
    <location>
        <begin position="894"/>
        <end position="903"/>
    </location>
</feature>
<protein>
    <submittedName>
        <fullName evidence="2">S-layer family protein</fullName>
    </submittedName>
</protein>
<feature type="compositionally biased region" description="Polar residues" evidence="1">
    <location>
        <begin position="1613"/>
        <end position="1626"/>
    </location>
</feature>
<feature type="region of interest" description="Disordered" evidence="1">
    <location>
        <begin position="1553"/>
        <end position="1575"/>
    </location>
</feature>
<dbReference type="InterPro" id="IPR012334">
    <property type="entry name" value="Pectin_lyas_fold"/>
</dbReference>
<accession>A0A7C3KBV4</accession>
<gene>
    <name evidence="2" type="ORF">ENR64_05765</name>
</gene>
<dbReference type="SUPFAM" id="SSF51126">
    <property type="entry name" value="Pectin lyase-like"/>
    <property type="match status" value="1"/>
</dbReference>
<dbReference type="Gene3D" id="2.60.120.380">
    <property type="match status" value="1"/>
</dbReference>
<comment type="caution">
    <text evidence="2">The sequence shown here is derived from an EMBL/GenBank/DDBJ whole genome shotgun (WGS) entry which is preliminary data.</text>
</comment>
<proteinExistence type="predicted"/>
<name>A0A7C3KBV4_9CYAN</name>
<dbReference type="SUPFAM" id="SSF89260">
    <property type="entry name" value="Collagen-binding domain"/>
    <property type="match status" value="1"/>
</dbReference>